<dbReference type="Proteomes" id="UP000295689">
    <property type="component" value="Unassembled WGS sequence"/>
</dbReference>
<proteinExistence type="predicted"/>
<reference evidence="3 4" key="1">
    <citation type="journal article" date="2015" name="Stand. Genomic Sci.">
        <title>Genomic Encyclopedia of Bacterial and Archaeal Type Strains, Phase III: the genomes of soil and plant-associated and newly described type strains.</title>
        <authorList>
            <person name="Whitman W.B."/>
            <person name="Woyke T."/>
            <person name="Klenk H.P."/>
            <person name="Zhou Y."/>
            <person name="Lilburn T.G."/>
            <person name="Beck B.J."/>
            <person name="De Vos P."/>
            <person name="Vandamme P."/>
            <person name="Eisen J.A."/>
            <person name="Garrity G."/>
            <person name="Hugenholtz P."/>
            <person name="Kyrpides N.C."/>
        </authorList>
    </citation>
    <scope>NUCLEOTIDE SEQUENCE [LARGE SCALE GENOMIC DNA]</scope>
    <source>
        <strain evidence="3 4">CV53</strain>
    </source>
</reference>
<feature type="transmembrane region" description="Helical" evidence="2">
    <location>
        <begin position="103"/>
        <end position="126"/>
    </location>
</feature>
<evidence type="ECO:0000256" key="1">
    <source>
        <dbReference type="SAM" id="Coils"/>
    </source>
</evidence>
<dbReference type="EMBL" id="SLVV01000002">
    <property type="protein sequence ID" value="TCN27184.1"/>
    <property type="molecule type" value="Genomic_DNA"/>
</dbReference>
<protein>
    <submittedName>
        <fullName evidence="3">Uncharacterized protein</fullName>
    </submittedName>
</protein>
<keyword evidence="2" id="KW-0472">Membrane</keyword>
<feature type="coiled-coil region" evidence="1">
    <location>
        <begin position="18"/>
        <end position="45"/>
    </location>
</feature>
<keyword evidence="2" id="KW-0812">Transmembrane</keyword>
<keyword evidence="1" id="KW-0175">Coiled coil</keyword>
<evidence type="ECO:0000313" key="3">
    <source>
        <dbReference type="EMBL" id="TCN27184.1"/>
    </source>
</evidence>
<evidence type="ECO:0000313" key="4">
    <source>
        <dbReference type="Proteomes" id="UP000295689"/>
    </source>
</evidence>
<dbReference type="SUPFAM" id="SSF58100">
    <property type="entry name" value="Bacterial hemolysins"/>
    <property type="match status" value="1"/>
</dbReference>
<gene>
    <name evidence="3" type="ORF">EV146_102129</name>
</gene>
<keyword evidence="4" id="KW-1185">Reference proteome</keyword>
<keyword evidence="2" id="KW-1133">Transmembrane helix</keyword>
<organism evidence="3 4">
    <name type="scientific">Mesobacillus foraminis</name>
    <dbReference type="NCBI Taxonomy" id="279826"/>
    <lineage>
        <taxon>Bacteria</taxon>
        <taxon>Bacillati</taxon>
        <taxon>Bacillota</taxon>
        <taxon>Bacilli</taxon>
        <taxon>Bacillales</taxon>
        <taxon>Bacillaceae</taxon>
        <taxon>Mesobacillus</taxon>
    </lineage>
</organism>
<name>A0A4R2BMA9_9BACI</name>
<comment type="caution">
    <text evidence="3">The sequence shown here is derived from an EMBL/GenBank/DDBJ whole genome shotgun (WGS) entry which is preliminary data.</text>
</comment>
<dbReference type="RefSeq" id="WP_158286981.1">
    <property type="nucleotide sequence ID" value="NZ_CP033044.1"/>
</dbReference>
<sequence>MIAVKWGEGVGNENYERLAVVEEQIKQLEVVISDLRNDIREWQKKSEGVYIPRQELTEMFRSRDRSISELRESLKSAANQSDIVDIKNSLKELKDENASKRPLYAAWAGVGVSALAVIVTIITLIAG</sequence>
<evidence type="ECO:0000256" key="2">
    <source>
        <dbReference type="SAM" id="Phobius"/>
    </source>
</evidence>
<accession>A0A4R2BMA9</accession>
<dbReference type="AlphaFoldDB" id="A0A4R2BMA9"/>